<dbReference type="AlphaFoldDB" id="A0A0F9HE12"/>
<comment type="caution">
    <text evidence="1">The sequence shown here is derived from an EMBL/GenBank/DDBJ whole genome shotgun (WGS) entry which is preliminary data.</text>
</comment>
<organism evidence="1">
    <name type="scientific">marine sediment metagenome</name>
    <dbReference type="NCBI Taxonomy" id="412755"/>
    <lineage>
        <taxon>unclassified sequences</taxon>
        <taxon>metagenomes</taxon>
        <taxon>ecological metagenomes</taxon>
    </lineage>
</organism>
<reference evidence="1" key="1">
    <citation type="journal article" date="2015" name="Nature">
        <title>Complex archaea that bridge the gap between prokaryotes and eukaryotes.</title>
        <authorList>
            <person name="Spang A."/>
            <person name="Saw J.H."/>
            <person name="Jorgensen S.L."/>
            <person name="Zaremba-Niedzwiedzka K."/>
            <person name="Martijn J."/>
            <person name="Lind A.E."/>
            <person name="van Eijk R."/>
            <person name="Schleper C."/>
            <person name="Guy L."/>
            <person name="Ettema T.J."/>
        </authorList>
    </citation>
    <scope>NUCLEOTIDE SEQUENCE</scope>
</reference>
<sequence length="97" mass="11472">MVDLITNSSTELFCYVKDKTKTQVEEIIKSVVDEFGCEAVDIYVEEDPWIWDEKKNKGYQAKDKVEIGWCYETHQPPCSMMIKRLKEVFGDENDYNY</sequence>
<gene>
    <name evidence="1" type="ORF">LCGC14_1714340</name>
</gene>
<name>A0A0F9HE12_9ZZZZ</name>
<dbReference type="EMBL" id="LAZR01015338">
    <property type="protein sequence ID" value="KKM13626.1"/>
    <property type="molecule type" value="Genomic_DNA"/>
</dbReference>
<evidence type="ECO:0000313" key="1">
    <source>
        <dbReference type="EMBL" id="KKM13626.1"/>
    </source>
</evidence>
<protein>
    <submittedName>
        <fullName evidence="1">Uncharacterized protein</fullName>
    </submittedName>
</protein>
<proteinExistence type="predicted"/>
<accession>A0A0F9HE12</accession>